<comment type="caution">
    <text evidence="2">The sequence shown here is derived from an EMBL/GenBank/DDBJ whole genome shotgun (WGS) entry which is preliminary data.</text>
</comment>
<keyword evidence="1" id="KW-1133">Transmembrane helix</keyword>
<proteinExistence type="predicted"/>
<keyword evidence="3" id="KW-1185">Reference proteome</keyword>
<reference evidence="3" key="1">
    <citation type="submission" date="2017-10" db="EMBL/GenBank/DDBJ databases">
        <title>Rapid genome shrinkage in a self-fertile nematode reveals novel sperm competition proteins.</title>
        <authorList>
            <person name="Yin D."/>
            <person name="Schwarz E.M."/>
            <person name="Thomas C.G."/>
            <person name="Felde R.L."/>
            <person name="Korf I.F."/>
            <person name="Cutter A.D."/>
            <person name="Schartner C.M."/>
            <person name="Ralston E.J."/>
            <person name="Meyer B.J."/>
            <person name="Haag E.S."/>
        </authorList>
    </citation>
    <scope>NUCLEOTIDE SEQUENCE [LARGE SCALE GENOMIC DNA]</scope>
    <source>
        <strain evidence="3">JU1422</strain>
    </source>
</reference>
<evidence type="ECO:0000313" key="2">
    <source>
        <dbReference type="EMBL" id="PIC21828.1"/>
    </source>
</evidence>
<keyword evidence="1" id="KW-0812">Transmembrane</keyword>
<accession>A0A2G5T3P7</accession>
<dbReference type="AlphaFoldDB" id="A0A2G5T3P7"/>
<dbReference type="OrthoDB" id="10649006at2759"/>
<feature type="transmembrane region" description="Helical" evidence="1">
    <location>
        <begin position="123"/>
        <end position="148"/>
    </location>
</feature>
<protein>
    <submittedName>
        <fullName evidence="2">Uncharacterized protein</fullName>
    </submittedName>
</protein>
<dbReference type="EMBL" id="PDUG01000006">
    <property type="protein sequence ID" value="PIC21828.1"/>
    <property type="molecule type" value="Genomic_DNA"/>
</dbReference>
<sequence>MELHVGQISNQPQFAAPNTKPITTMTHRLAATVTPEERVLAQQQKMIKQQNRQREDLSIEAPWSFNEATRKIDVFECSAHYPLSTFIIFLAGEAAFYIPPLLQELIKTVSSLMQTLSEDQSKVWPFLLAWVGFTCPGVDPFGFSFHYLRKKKRYRHESCSAYENGIPLACNSSR</sequence>
<feature type="transmembrane region" description="Helical" evidence="1">
    <location>
        <begin position="79"/>
        <end position="98"/>
    </location>
</feature>
<dbReference type="Proteomes" id="UP000230233">
    <property type="component" value="Chromosome X"/>
</dbReference>
<gene>
    <name evidence="2" type="primary">Cnig_chr_X.g26523</name>
    <name evidence="2" type="ORF">B9Z55_026523</name>
</gene>
<keyword evidence="1" id="KW-0472">Membrane</keyword>
<dbReference type="STRING" id="1611254.A0A2G5T3P7"/>
<organism evidence="2 3">
    <name type="scientific">Caenorhabditis nigoni</name>
    <dbReference type="NCBI Taxonomy" id="1611254"/>
    <lineage>
        <taxon>Eukaryota</taxon>
        <taxon>Metazoa</taxon>
        <taxon>Ecdysozoa</taxon>
        <taxon>Nematoda</taxon>
        <taxon>Chromadorea</taxon>
        <taxon>Rhabditida</taxon>
        <taxon>Rhabditina</taxon>
        <taxon>Rhabditomorpha</taxon>
        <taxon>Rhabditoidea</taxon>
        <taxon>Rhabditidae</taxon>
        <taxon>Peloderinae</taxon>
        <taxon>Caenorhabditis</taxon>
    </lineage>
</organism>
<name>A0A2G5T3P7_9PELO</name>
<evidence type="ECO:0000313" key="3">
    <source>
        <dbReference type="Proteomes" id="UP000230233"/>
    </source>
</evidence>
<evidence type="ECO:0000256" key="1">
    <source>
        <dbReference type="SAM" id="Phobius"/>
    </source>
</evidence>